<feature type="compositionally biased region" description="Low complexity" evidence="2">
    <location>
        <begin position="670"/>
        <end position="682"/>
    </location>
</feature>
<dbReference type="SMART" id="SM00239">
    <property type="entry name" value="C2"/>
    <property type="match status" value="1"/>
</dbReference>
<dbReference type="eggNOG" id="KOG3837">
    <property type="taxonomic scope" value="Eukaryota"/>
</dbReference>
<feature type="region of interest" description="Disordered" evidence="2">
    <location>
        <begin position="293"/>
        <end position="337"/>
    </location>
</feature>
<dbReference type="InterPro" id="IPR006608">
    <property type="entry name" value="CC2D1A/B_DM14"/>
</dbReference>
<gene>
    <name evidence="4 6" type="ORF">CBG13644</name>
    <name evidence="4" type="ORF">CBG_13644</name>
</gene>
<protein>
    <submittedName>
        <fullName evidence="4">Protein CBG13644</fullName>
    </submittedName>
</protein>
<dbReference type="Gene3D" id="2.60.40.150">
    <property type="entry name" value="C2 domain"/>
    <property type="match status" value="1"/>
</dbReference>
<dbReference type="CTD" id="8582500"/>
<keyword evidence="5" id="KW-1185">Reference proteome</keyword>
<dbReference type="FunFam" id="2.60.40.150:FF:000319">
    <property type="entry name" value="Coiled-coil and C2 domain-containing protein 1-like"/>
    <property type="match status" value="1"/>
</dbReference>
<evidence type="ECO:0000313" key="6">
    <source>
        <dbReference type="WormBase" id="CBG13644"/>
    </source>
</evidence>
<dbReference type="GO" id="GO:0000981">
    <property type="term" value="F:DNA-binding transcription factor activity, RNA polymerase II-specific"/>
    <property type="evidence" value="ECO:0000318"/>
    <property type="project" value="GO_Central"/>
</dbReference>
<sequence length="1218" mass="133619">MEKLLSEIVKLGKREKFNGEIDYGAKILSDELFEAMKIVGTEEASEEIIDRFSENFAEIHQTLLAITFANYLQSTLTVSESATSSESLKKARRSIRLLLNLIQRSPQFASKMSSEAVELLETLLATSSFYTECLLILVKTADSTCIEFQKSPRYSHLLERILNSYSTNSEDVTSILAYFSTLLEKDYGFLSSCYAEMSADAFCEVLDVVRVILVRNSKNSEEKKLKIHSNNLLFVLNLLELITVDYGEMCTNIEMTSYLNEKATAINAVVDVLDTILHAESLFADFRAAQPENWPEVPDDNNPRSQTLREKIEEERRYEETQRRYTDRPKQPPPSKIQRIETSESLHQLSTTVFHQYCQLDDLIGLPRVGELKLNCLKAIGNLCSLCSENKLATLQNGRLGLMSVLQCTSRRPAYFMESYAMMNFNDMENSVYGNLEEDAELLAELAAIQAEVNGERARPAPSRAAAPPPRRQAAAAGPEVPGVDPRLLAAALNDNHGDGDDDGIEMDEELLNELHGLVGGGGSPVKQAPPVPVRQAPPPLGGPSGPAPFGPAPSLGNENNNSQLNHLRQLHTYYAKAHKAAEQGGEGAKARRYKRAIDKLVELIRSVEKGKKIDESEIPPAPPNFSTEPLPQAPPTAQPAHHPPAPPIRQAAQATPTSEAPPPIPQRKSSATPSTTSTTASKEPTDPKKAAIYRILQHRRNLHVANGKAAIAAGDKDSAKESVGMAKAFDQAIVALNTAAADEMDMNDVPPSPPPYRKPSAQQAPQAPPPQAPPTSNGPLTFIGALEQRHARYQQMAQKAKSEGNERKERMNTRLAGQYADAIKEAKRGKPVNIAELPTLPDMTPLPPQTSGQAGGQTGGGHTHPKPPPPQVGPLAPSGVEGKSRNSAQLEFLLERQAQFKQAAIHAKSRGDVETAKKYLIEMKGFDKMIQAAQAGLPVNIKNTPIPPQSKTASTTLEPRIQAAAASSRSGLENRGERLALLEKTLIEQVRSAETNQMRFTRLGDVGKVRLFEGWGKTAKQDLLLVREVAKRGLMLPKFHYETRQIPSADLFPDLAEDVIELTVISCRDVPLPSGYENHHANLFVKYTFPPVVSDQPQIGKTKLIAGTTSPQFSESVMLNIGSGKSRNSKLQRVFKRGGLKFEVFQKGGFMRSDKLLGGCEWKLEKLESNAEMEESLPLKDGRKAVGGLLSAKIRIREPIGDAKAQSITQKWLVLDN</sequence>
<reference evidence="4 5" key="2">
    <citation type="journal article" date="2011" name="PLoS Genet.">
        <title>Caenorhabditis briggsae recombinant inbred line genotypes reveal inter-strain incompatibility and the evolution of recombination.</title>
        <authorList>
            <person name="Ross J.A."/>
            <person name="Koboldt D.C."/>
            <person name="Staisch J.E."/>
            <person name="Chamberlin H.M."/>
            <person name="Gupta B.P."/>
            <person name="Miller R.D."/>
            <person name="Baird S.E."/>
            <person name="Haag E.S."/>
        </authorList>
    </citation>
    <scope>NUCLEOTIDE SEQUENCE [LARGE SCALE GENOMIC DNA]</scope>
    <source>
        <strain evidence="4 5">AF16</strain>
    </source>
</reference>
<evidence type="ECO:0000313" key="4">
    <source>
        <dbReference type="EMBL" id="CAP32412.2"/>
    </source>
</evidence>
<dbReference type="GO" id="GO:0000978">
    <property type="term" value="F:RNA polymerase II cis-regulatory region sequence-specific DNA binding"/>
    <property type="evidence" value="ECO:0000318"/>
    <property type="project" value="GO_Central"/>
</dbReference>
<dbReference type="SUPFAM" id="SSF49562">
    <property type="entry name" value="C2 domain (Calcium/lipid-binding domain, CaLB)"/>
    <property type="match status" value="1"/>
</dbReference>
<dbReference type="HOGENOM" id="CLU_268984_0_0_1"/>
<feature type="region of interest" description="Disordered" evidence="2">
    <location>
        <begin position="613"/>
        <end position="689"/>
    </location>
</feature>
<evidence type="ECO:0000313" key="5">
    <source>
        <dbReference type="Proteomes" id="UP000008549"/>
    </source>
</evidence>
<feature type="region of interest" description="Disordered" evidence="2">
    <location>
        <begin position="832"/>
        <end position="885"/>
    </location>
</feature>
<feature type="compositionally biased region" description="Pro residues" evidence="2">
    <location>
        <begin position="528"/>
        <end position="552"/>
    </location>
</feature>
<dbReference type="InterPro" id="IPR039725">
    <property type="entry name" value="CC2D1A/B"/>
</dbReference>
<reference evidence="4 5" key="1">
    <citation type="journal article" date="2003" name="PLoS Biol.">
        <title>The genome sequence of Caenorhabditis briggsae: a platform for comparative genomics.</title>
        <authorList>
            <person name="Stein L.D."/>
            <person name="Bao Z."/>
            <person name="Blasiar D."/>
            <person name="Blumenthal T."/>
            <person name="Brent M.R."/>
            <person name="Chen N."/>
            <person name="Chinwalla A."/>
            <person name="Clarke L."/>
            <person name="Clee C."/>
            <person name="Coghlan A."/>
            <person name="Coulson A."/>
            <person name="D'Eustachio P."/>
            <person name="Fitch D.H."/>
            <person name="Fulton L.A."/>
            <person name="Fulton R.E."/>
            <person name="Griffiths-Jones S."/>
            <person name="Harris T.W."/>
            <person name="Hillier L.W."/>
            <person name="Kamath R."/>
            <person name="Kuwabara P.E."/>
            <person name="Mardis E.R."/>
            <person name="Marra M.A."/>
            <person name="Miner T.L."/>
            <person name="Minx P."/>
            <person name="Mullikin J.C."/>
            <person name="Plumb R.W."/>
            <person name="Rogers J."/>
            <person name="Schein J.E."/>
            <person name="Sohrmann M."/>
            <person name="Spieth J."/>
            <person name="Stajich J.E."/>
            <person name="Wei C."/>
            <person name="Willey D."/>
            <person name="Wilson R.K."/>
            <person name="Durbin R."/>
            <person name="Waterston R.H."/>
        </authorList>
    </citation>
    <scope>NUCLEOTIDE SEQUENCE [LARGE SCALE GENOMIC DNA]</scope>
    <source>
        <strain evidence="4 5">AF16</strain>
    </source>
</reference>
<dbReference type="WormBase" id="CBG13644">
    <property type="protein sequence ID" value="CBP43747"/>
    <property type="gene ID" value="WBGene00034382"/>
</dbReference>
<evidence type="ECO:0000256" key="2">
    <source>
        <dbReference type="SAM" id="MobiDB-lite"/>
    </source>
</evidence>
<dbReference type="OMA" id="TECDENE"/>
<dbReference type="GO" id="GO:0006357">
    <property type="term" value="P:regulation of transcription by RNA polymerase II"/>
    <property type="evidence" value="ECO:0000318"/>
    <property type="project" value="GO_Central"/>
</dbReference>
<dbReference type="FunCoup" id="A8XID8">
    <property type="interactions" value="2169"/>
</dbReference>
<dbReference type="Proteomes" id="UP000008549">
    <property type="component" value="Unassembled WGS sequence"/>
</dbReference>
<comment type="similarity">
    <text evidence="1">Belongs to the CC2D1 family.</text>
</comment>
<dbReference type="STRING" id="6238.A8XID8"/>
<evidence type="ECO:0000259" key="3">
    <source>
        <dbReference type="PROSITE" id="PS50004"/>
    </source>
</evidence>
<feature type="compositionally biased region" description="Basic and acidic residues" evidence="2">
    <location>
        <begin position="801"/>
        <end position="813"/>
    </location>
</feature>
<name>A8XID8_CAEBR</name>
<dbReference type="RefSeq" id="XP_045095218.1">
    <property type="nucleotide sequence ID" value="XM_045241297.1"/>
</dbReference>
<dbReference type="InterPro" id="IPR035892">
    <property type="entry name" value="C2_domain_sf"/>
</dbReference>
<dbReference type="SMART" id="SM00685">
    <property type="entry name" value="DM14"/>
    <property type="match status" value="3"/>
</dbReference>
<evidence type="ECO:0000256" key="1">
    <source>
        <dbReference type="ARBA" id="ARBA00010672"/>
    </source>
</evidence>
<feature type="compositionally biased region" description="Basic and acidic residues" evidence="2">
    <location>
        <begin position="307"/>
        <end position="330"/>
    </location>
</feature>
<dbReference type="GO" id="GO:0005634">
    <property type="term" value="C:nucleus"/>
    <property type="evidence" value="ECO:0000318"/>
    <property type="project" value="GO_Central"/>
</dbReference>
<proteinExistence type="inferred from homology"/>
<dbReference type="PROSITE" id="PS50004">
    <property type="entry name" value="C2"/>
    <property type="match status" value="1"/>
</dbReference>
<feature type="compositionally biased region" description="Gly residues" evidence="2">
    <location>
        <begin position="854"/>
        <end position="863"/>
    </location>
</feature>
<feature type="compositionally biased region" description="Low complexity" evidence="2">
    <location>
        <begin position="649"/>
        <end position="658"/>
    </location>
</feature>
<feature type="region of interest" description="Disordered" evidence="2">
    <location>
        <begin position="744"/>
        <end position="813"/>
    </location>
</feature>
<dbReference type="Pfam" id="PF21528">
    <property type="entry name" value="CC2D1A-B_DM14"/>
    <property type="match status" value="2"/>
</dbReference>
<dbReference type="KEGG" id="cbr:CBG_13644"/>
<feature type="region of interest" description="Disordered" evidence="2">
    <location>
        <begin position="454"/>
        <end position="483"/>
    </location>
</feature>
<organism evidence="4 5">
    <name type="scientific">Caenorhabditis briggsae</name>
    <dbReference type="NCBI Taxonomy" id="6238"/>
    <lineage>
        <taxon>Eukaryota</taxon>
        <taxon>Metazoa</taxon>
        <taxon>Ecdysozoa</taxon>
        <taxon>Nematoda</taxon>
        <taxon>Chromadorea</taxon>
        <taxon>Rhabditida</taxon>
        <taxon>Rhabditina</taxon>
        <taxon>Rhabditomorpha</taxon>
        <taxon>Rhabditoidea</taxon>
        <taxon>Rhabditidae</taxon>
        <taxon>Peloderinae</taxon>
        <taxon>Caenorhabditis</taxon>
    </lineage>
</organism>
<dbReference type="PANTHER" id="PTHR13076:SF9">
    <property type="entry name" value="COILED-COIL AND C2 DOMAIN-CONTAINING PROTEIN 1-LIKE"/>
    <property type="match status" value="1"/>
</dbReference>
<dbReference type="InParanoid" id="A8XID8"/>
<feature type="region of interest" description="Disordered" evidence="2">
    <location>
        <begin position="516"/>
        <end position="562"/>
    </location>
</feature>
<dbReference type="GeneID" id="8582500"/>
<dbReference type="EMBL" id="HE601170">
    <property type="protein sequence ID" value="CAP32412.2"/>
    <property type="molecule type" value="Genomic_DNA"/>
</dbReference>
<feature type="compositionally biased region" description="Low complexity" evidence="2">
    <location>
        <begin position="460"/>
        <end position="477"/>
    </location>
</feature>
<feature type="domain" description="C2" evidence="3">
    <location>
        <begin position="1042"/>
        <end position="1178"/>
    </location>
</feature>
<dbReference type="Pfam" id="PF00168">
    <property type="entry name" value="C2"/>
    <property type="match status" value="1"/>
</dbReference>
<accession>A8XID8</accession>
<dbReference type="AlphaFoldDB" id="A8XID8"/>
<dbReference type="PANTHER" id="PTHR13076">
    <property type="entry name" value="COILED-COIL AND C2 DOMAIN-CONTAINING PROTEIN 1-LIKE"/>
    <property type="match status" value="1"/>
</dbReference>
<feature type="compositionally biased region" description="Pro residues" evidence="2">
    <location>
        <begin position="632"/>
        <end position="648"/>
    </location>
</feature>
<dbReference type="InterPro" id="IPR000008">
    <property type="entry name" value="C2_dom"/>
</dbReference>
<dbReference type="GO" id="GO:0001227">
    <property type="term" value="F:DNA-binding transcription repressor activity, RNA polymerase II-specific"/>
    <property type="evidence" value="ECO:0007669"/>
    <property type="project" value="InterPro"/>
</dbReference>